<keyword evidence="6" id="KW-1185">Reference proteome</keyword>
<dbReference type="CDD" id="cd07377">
    <property type="entry name" value="WHTH_GntR"/>
    <property type="match status" value="1"/>
</dbReference>
<name>A0A2A2WSZ2_9ACTN</name>
<dbReference type="SUPFAM" id="SSF46785">
    <property type="entry name" value="Winged helix' DNA-binding domain"/>
    <property type="match status" value="1"/>
</dbReference>
<comment type="caution">
    <text evidence="5">The sequence shown here is derived from an EMBL/GenBank/DDBJ whole genome shotgun (WGS) entry which is preliminary data.</text>
</comment>
<evidence type="ECO:0000313" key="6">
    <source>
        <dbReference type="Proteomes" id="UP000218810"/>
    </source>
</evidence>
<evidence type="ECO:0000256" key="2">
    <source>
        <dbReference type="ARBA" id="ARBA00023125"/>
    </source>
</evidence>
<dbReference type="OrthoDB" id="9784718at2"/>
<dbReference type="PANTHER" id="PTHR43537">
    <property type="entry name" value="TRANSCRIPTIONAL REGULATOR, GNTR FAMILY"/>
    <property type="match status" value="1"/>
</dbReference>
<feature type="domain" description="HTH gntR-type" evidence="4">
    <location>
        <begin position="14"/>
        <end position="83"/>
    </location>
</feature>
<dbReference type="RefSeq" id="WP_095717519.1">
    <property type="nucleotide sequence ID" value="NZ_NTGA01000007.1"/>
</dbReference>
<gene>
    <name evidence="5" type="ORF">CEY15_04770</name>
</gene>
<evidence type="ECO:0000259" key="4">
    <source>
        <dbReference type="PROSITE" id="PS50949"/>
    </source>
</evidence>
<dbReference type="Pfam" id="PF07729">
    <property type="entry name" value="FCD"/>
    <property type="match status" value="1"/>
</dbReference>
<evidence type="ECO:0000256" key="3">
    <source>
        <dbReference type="ARBA" id="ARBA00023163"/>
    </source>
</evidence>
<protein>
    <submittedName>
        <fullName evidence="5">GntR family transcriptional regulator</fullName>
    </submittedName>
</protein>
<dbReference type="GO" id="GO:0003677">
    <property type="term" value="F:DNA binding"/>
    <property type="evidence" value="ECO:0007669"/>
    <property type="project" value="UniProtKB-KW"/>
</dbReference>
<proteinExistence type="predicted"/>
<dbReference type="Gene3D" id="1.10.10.10">
    <property type="entry name" value="Winged helix-like DNA-binding domain superfamily/Winged helix DNA-binding domain"/>
    <property type="match status" value="1"/>
</dbReference>
<dbReference type="AlphaFoldDB" id="A0A2A2WSZ2"/>
<dbReference type="EMBL" id="NTGA01000007">
    <property type="protein sequence ID" value="PAY24298.1"/>
    <property type="molecule type" value="Genomic_DNA"/>
</dbReference>
<dbReference type="Proteomes" id="UP000218810">
    <property type="component" value="Unassembled WGS sequence"/>
</dbReference>
<dbReference type="GO" id="GO:0003700">
    <property type="term" value="F:DNA-binding transcription factor activity"/>
    <property type="evidence" value="ECO:0007669"/>
    <property type="project" value="InterPro"/>
</dbReference>
<reference evidence="6" key="1">
    <citation type="submission" date="2017-09" db="EMBL/GenBank/DDBJ databases">
        <authorList>
            <person name="Zhang Y."/>
            <person name="Huang X."/>
            <person name="Liu J."/>
            <person name="Lu L."/>
            <person name="Peng K."/>
        </authorList>
    </citation>
    <scope>NUCLEOTIDE SEQUENCE [LARGE SCALE GENOMIC DNA]</scope>
    <source>
        <strain evidence="6">S-XJ-1</strain>
    </source>
</reference>
<dbReference type="InterPro" id="IPR036388">
    <property type="entry name" value="WH-like_DNA-bd_sf"/>
</dbReference>
<evidence type="ECO:0000313" key="5">
    <source>
        <dbReference type="EMBL" id="PAY24298.1"/>
    </source>
</evidence>
<evidence type="ECO:0000256" key="1">
    <source>
        <dbReference type="ARBA" id="ARBA00023015"/>
    </source>
</evidence>
<dbReference type="Gene3D" id="1.20.120.530">
    <property type="entry name" value="GntR ligand-binding domain-like"/>
    <property type="match status" value="1"/>
</dbReference>
<keyword evidence="3" id="KW-0804">Transcription</keyword>
<keyword evidence="1" id="KW-0805">Transcription regulation</keyword>
<organism evidence="5 6">
    <name type="scientific">Dietzia natronolimnaea</name>
    <dbReference type="NCBI Taxonomy" id="161920"/>
    <lineage>
        <taxon>Bacteria</taxon>
        <taxon>Bacillati</taxon>
        <taxon>Actinomycetota</taxon>
        <taxon>Actinomycetes</taxon>
        <taxon>Mycobacteriales</taxon>
        <taxon>Dietziaceae</taxon>
        <taxon>Dietzia</taxon>
    </lineage>
</organism>
<dbReference type="InterPro" id="IPR036390">
    <property type="entry name" value="WH_DNA-bd_sf"/>
</dbReference>
<sequence>MSPRGSDTPHPRGRKLSARVGNLIAEKIFSGGLVEGHRLPTEKEMVEEYDVGRTTVREALRLLESRDLVTVKAGIGGGPIATIPQLESLGQTMKLFFQINGATISDVIDVRLMLEPIVARAAADTVTDHQIDVMQGALDRILEDPHDHDAFQLNNALFQRTVYDAVGNPALKIVMETLWLLVRDAEPSEHPLATRLEAAELQSDLLDAMRRRDPDAAEAAMQVFVERSARYYRRYLADVISQPVKWEL</sequence>
<dbReference type="InterPro" id="IPR000524">
    <property type="entry name" value="Tscrpt_reg_HTH_GntR"/>
</dbReference>
<dbReference type="PRINTS" id="PR00035">
    <property type="entry name" value="HTHGNTR"/>
</dbReference>
<dbReference type="PANTHER" id="PTHR43537:SF24">
    <property type="entry name" value="GLUCONATE OPERON TRANSCRIPTIONAL REPRESSOR"/>
    <property type="match status" value="1"/>
</dbReference>
<keyword evidence="2" id="KW-0238">DNA-binding</keyword>
<dbReference type="SMART" id="SM00895">
    <property type="entry name" value="FCD"/>
    <property type="match status" value="1"/>
</dbReference>
<dbReference type="SUPFAM" id="SSF48008">
    <property type="entry name" value="GntR ligand-binding domain-like"/>
    <property type="match status" value="1"/>
</dbReference>
<dbReference type="SMART" id="SM00345">
    <property type="entry name" value="HTH_GNTR"/>
    <property type="match status" value="1"/>
</dbReference>
<dbReference type="InterPro" id="IPR008920">
    <property type="entry name" value="TF_FadR/GntR_C"/>
</dbReference>
<dbReference type="Pfam" id="PF00392">
    <property type="entry name" value="GntR"/>
    <property type="match status" value="1"/>
</dbReference>
<accession>A0A2A2WSZ2</accession>
<dbReference type="InterPro" id="IPR011711">
    <property type="entry name" value="GntR_C"/>
</dbReference>
<dbReference type="PROSITE" id="PS50949">
    <property type="entry name" value="HTH_GNTR"/>
    <property type="match status" value="1"/>
</dbReference>